<accession>A0A381WHE7</accession>
<gene>
    <name evidence="1" type="ORF">METZ01_LOCUS104575</name>
</gene>
<dbReference type="EMBL" id="UINC01011766">
    <property type="protein sequence ID" value="SVA51721.1"/>
    <property type="molecule type" value="Genomic_DNA"/>
</dbReference>
<protein>
    <submittedName>
        <fullName evidence="1">Uncharacterized protein</fullName>
    </submittedName>
</protein>
<dbReference type="AlphaFoldDB" id="A0A381WHE7"/>
<name>A0A381WHE7_9ZZZZ</name>
<feature type="non-terminal residue" evidence="1">
    <location>
        <position position="188"/>
    </location>
</feature>
<proteinExistence type="predicted"/>
<reference evidence="1" key="1">
    <citation type="submission" date="2018-05" db="EMBL/GenBank/DDBJ databases">
        <authorList>
            <person name="Lanie J.A."/>
            <person name="Ng W.-L."/>
            <person name="Kazmierczak K.M."/>
            <person name="Andrzejewski T.M."/>
            <person name="Davidsen T.M."/>
            <person name="Wayne K.J."/>
            <person name="Tettelin H."/>
            <person name="Glass J.I."/>
            <person name="Rusch D."/>
            <person name="Podicherti R."/>
            <person name="Tsui H.-C.T."/>
            <person name="Winkler M.E."/>
        </authorList>
    </citation>
    <scope>NUCLEOTIDE SEQUENCE</scope>
</reference>
<sequence length="188" mass="23040">MKTKYKKMTSSEKILANQLIEKFAIDYPRLNTFDYEITVLDKTDDKWDGDTWIERTRTQSIAHITIERPIIEKVFHHELMHVHLDTIFRPSIYQIQPSFNFDDCKINKRTMWEIGHFASFFEEWFVELYTFEHLYLNRDDKAYIELFLGDSYKNYFRQMNYKIDKMYDQDYNDLSPLLLDVIEDERRN</sequence>
<evidence type="ECO:0000313" key="1">
    <source>
        <dbReference type="EMBL" id="SVA51721.1"/>
    </source>
</evidence>
<organism evidence="1">
    <name type="scientific">marine metagenome</name>
    <dbReference type="NCBI Taxonomy" id="408172"/>
    <lineage>
        <taxon>unclassified sequences</taxon>
        <taxon>metagenomes</taxon>
        <taxon>ecological metagenomes</taxon>
    </lineage>
</organism>